<evidence type="ECO:0000313" key="2">
    <source>
        <dbReference type="EMBL" id="KAA0198730.1"/>
    </source>
</evidence>
<dbReference type="GO" id="GO:0005789">
    <property type="term" value="C:endoplasmic reticulum membrane"/>
    <property type="evidence" value="ECO:0007669"/>
    <property type="project" value="TreeGrafter"/>
</dbReference>
<keyword evidence="1" id="KW-1133">Transmembrane helix</keyword>
<feature type="transmembrane region" description="Helical" evidence="1">
    <location>
        <begin position="208"/>
        <end position="229"/>
    </location>
</feature>
<gene>
    <name evidence="2" type="ORF">FBUS_11123</name>
</gene>
<dbReference type="InterPro" id="IPR039527">
    <property type="entry name" value="PIGG/GPI7"/>
</dbReference>
<keyword evidence="3" id="KW-1185">Reference proteome</keyword>
<evidence type="ECO:0000313" key="3">
    <source>
        <dbReference type="Proteomes" id="UP000728185"/>
    </source>
</evidence>
<dbReference type="PANTHER" id="PTHR23072">
    <property type="entry name" value="PHOSPHATIDYLINOSITOL GLYCAN-RELATED"/>
    <property type="match status" value="1"/>
</dbReference>
<accession>A0A8E0S1J6</accession>
<name>A0A8E0S1J6_9TREM</name>
<dbReference type="Proteomes" id="UP000728185">
    <property type="component" value="Unassembled WGS sequence"/>
</dbReference>
<keyword evidence="2" id="KW-0808">Transferase</keyword>
<reference evidence="2" key="1">
    <citation type="submission" date="2019-05" db="EMBL/GenBank/DDBJ databases">
        <title>Annotation for the trematode Fasciolopsis buski.</title>
        <authorList>
            <person name="Choi Y.-J."/>
        </authorList>
    </citation>
    <scope>NUCLEOTIDE SEQUENCE</scope>
    <source>
        <strain evidence="2">HT</strain>
        <tissue evidence="2">Whole worm</tissue>
    </source>
</reference>
<comment type="caution">
    <text evidence="2">The sequence shown here is derived from an EMBL/GenBank/DDBJ whole genome shotgun (WGS) entry which is preliminary data.</text>
</comment>
<sequence length="245" mass="27144">MQNDSWVFVLTGDHGMSDQGGHGGSSFGEVNTGLVIISSAPKTDPAKPVIDVQQVDLATFMGLITGAGIPKSSLGLVPIDWLDTFWSDQIEQIRALARMLRHYALLSGCIARWSETEWDELPTMNMECSSKFIKRDEIILFNKLVKQLELNYIYTLRAVGVGEKLHTISSSTHQSGSNVSHEVEIYQLLRGVQFRALNGAHQLDDMSMAVGALLMWVVSCCYCCCRILVVFPRAKHSLAHGMSLR</sequence>
<keyword evidence="1" id="KW-0472">Membrane</keyword>
<organism evidence="2 3">
    <name type="scientific">Fasciolopsis buskii</name>
    <dbReference type="NCBI Taxonomy" id="27845"/>
    <lineage>
        <taxon>Eukaryota</taxon>
        <taxon>Metazoa</taxon>
        <taxon>Spiralia</taxon>
        <taxon>Lophotrochozoa</taxon>
        <taxon>Platyhelminthes</taxon>
        <taxon>Trematoda</taxon>
        <taxon>Digenea</taxon>
        <taxon>Plagiorchiida</taxon>
        <taxon>Echinostomata</taxon>
        <taxon>Echinostomatoidea</taxon>
        <taxon>Fasciolidae</taxon>
        <taxon>Fasciolopsis</taxon>
    </lineage>
</organism>
<dbReference type="GO" id="GO:0006506">
    <property type="term" value="P:GPI anchor biosynthetic process"/>
    <property type="evidence" value="ECO:0007669"/>
    <property type="project" value="InterPro"/>
</dbReference>
<dbReference type="AlphaFoldDB" id="A0A8E0S1J6"/>
<dbReference type="GO" id="GO:0051267">
    <property type="term" value="F:CP2 mannose-ethanolamine phosphotransferase activity"/>
    <property type="evidence" value="ECO:0007669"/>
    <property type="project" value="TreeGrafter"/>
</dbReference>
<dbReference type="EMBL" id="LUCM01001536">
    <property type="protein sequence ID" value="KAA0198730.1"/>
    <property type="molecule type" value="Genomic_DNA"/>
</dbReference>
<dbReference type="OrthoDB" id="272139at2759"/>
<proteinExistence type="predicted"/>
<protein>
    <submittedName>
        <fullName evidence="2">GPI ethanolamine phosphate transferase 2</fullName>
    </submittedName>
</protein>
<dbReference type="PANTHER" id="PTHR23072:SF0">
    <property type="entry name" value="GPI ETHANOLAMINE PHOSPHATE TRANSFERASE 2"/>
    <property type="match status" value="1"/>
</dbReference>
<dbReference type="InterPro" id="IPR017850">
    <property type="entry name" value="Alkaline_phosphatase_core_sf"/>
</dbReference>
<keyword evidence="1" id="KW-0812">Transmembrane</keyword>
<dbReference type="SUPFAM" id="SSF53649">
    <property type="entry name" value="Alkaline phosphatase-like"/>
    <property type="match status" value="1"/>
</dbReference>
<evidence type="ECO:0000256" key="1">
    <source>
        <dbReference type="SAM" id="Phobius"/>
    </source>
</evidence>
<dbReference type="Gene3D" id="3.40.720.10">
    <property type="entry name" value="Alkaline Phosphatase, subunit A"/>
    <property type="match status" value="1"/>
</dbReference>